<dbReference type="PANTHER" id="PTHR35175">
    <property type="entry name" value="DUF1289 DOMAIN-CONTAINING PROTEIN"/>
    <property type="match status" value="1"/>
</dbReference>
<reference evidence="2 3" key="1">
    <citation type="submission" date="2022-07" db="EMBL/GenBank/DDBJ databases">
        <title>Methylomonas rivi sp. nov., Methylomonas rosea sp. nov., Methylomonas aureus sp. nov. and Methylomonas subterranea sp. nov., four novel methanotrophs isolated from a freshwater creek and the deep terrestrial subsurface.</title>
        <authorList>
            <person name="Abin C."/>
            <person name="Sankaranarayanan K."/>
            <person name="Garner C."/>
            <person name="Sindelar R."/>
            <person name="Kotary K."/>
            <person name="Garner R."/>
            <person name="Barclay S."/>
            <person name="Lawson P."/>
            <person name="Krumholz L."/>
        </authorList>
    </citation>
    <scope>NUCLEOTIDE SEQUENCE [LARGE SCALE GENOMIC DNA]</scope>
    <source>
        <strain evidence="2 3">SURF-2</strain>
    </source>
</reference>
<gene>
    <name evidence="2" type="ORF">NP590_09260</name>
</gene>
<dbReference type="PANTHER" id="PTHR35175:SF2">
    <property type="entry name" value="DUF1289 DOMAIN-CONTAINING PROTEIN"/>
    <property type="match status" value="1"/>
</dbReference>
<organism evidence="2 3">
    <name type="scientific">Methylomonas subterranea</name>
    <dbReference type="NCBI Taxonomy" id="2952225"/>
    <lineage>
        <taxon>Bacteria</taxon>
        <taxon>Pseudomonadati</taxon>
        <taxon>Pseudomonadota</taxon>
        <taxon>Gammaproteobacteria</taxon>
        <taxon>Methylococcales</taxon>
        <taxon>Methylococcaceae</taxon>
        <taxon>Methylomonas</taxon>
    </lineage>
</organism>
<name>A0ABT1TFQ7_9GAMM</name>
<dbReference type="Pfam" id="PF06945">
    <property type="entry name" value="DUF1289"/>
    <property type="match status" value="1"/>
</dbReference>
<dbReference type="EMBL" id="JANIBJ010000014">
    <property type="protein sequence ID" value="MCQ8104293.1"/>
    <property type="molecule type" value="Genomic_DNA"/>
</dbReference>
<dbReference type="InterPro" id="IPR010710">
    <property type="entry name" value="DUF1289"/>
</dbReference>
<evidence type="ECO:0000313" key="2">
    <source>
        <dbReference type="EMBL" id="MCQ8104293.1"/>
    </source>
</evidence>
<dbReference type="Proteomes" id="UP001524499">
    <property type="component" value="Unassembled WGS sequence"/>
</dbReference>
<comment type="caution">
    <text evidence="2">The sequence shown here is derived from an EMBL/GenBank/DDBJ whole genome shotgun (WGS) entry which is preliminary data.</text>
</comment>
<accession>A0ABT1TFQ7</accession>
<proteinExistence type="predicted"/>
<sequence length="92" mass="10552">MTSPRRRPFSRAWTVAEESENIPSPCVRNCCLDEQDICLGCFRSLSEICGWSQADTPLRKQFLANANQRRQQSRPHAFKADIGLNERSKPDK</sequence>
<keyword evidence="3" id="KW-1185">Reference proteome</keyword>
<protein>
    <submittedName>
        <fullName evidence="2">DUF1289 domain-containing protein</fullName>
    </submittedName>
</protein>
<evidence type="ECO:0000313" key="3">
    <source>
        <dbReference type="Proteomes" id="UP001524499"/>
    </source>
</evidence>
<dbReference type="RefSeq" id="WP_256602079.1">
    <property type="nucleotide sequence ID" value="NZ_JANIBJ010000014.1"/>
</dbReference>
<evidence type="ECO:0000256" key="1">
    <source>
        <dbReference type="SAM" id="MobiDB-lite"/>
    </source>
</evidence>
<feature type="region of interest" description="Disordered" evidence="1">
    <location>
        <begin position="66"/>
        <end position="92"/>
    </location>
</feature>